<organism evidence="14 15">
    <name type="scientific">Aliiglaciecola litoralis</name>
    <dbReference type="NCBI Taxonomy" id="582857"/>
    <lineage>
        <taxon>Bacteria</taxon>
        <taxon>Pseudomonadati</taxon>
        <taxon>Pseudomonadota</taxon>
        <taxon>Gammaproteobacteria</taxon>
        <taxon>Alteromonadales</taxon>
        <taxon>Alteromonadaceae</taxon>
        <taxon>Aliiglaciecola</taxon>
    </lineage>
</organism>
<dbReference type="RefSeq" id="WP_343860516.1">
    <property type="nucleotide sequence ID" value="NZ_BAAAFD010000007.1"/>
</dbReference>
<dbReference type="EC" id="3.5.4.26" evidence="12"/>
<dbReference type="SUPFAM" id="SSF53927">
    <property type="entry name" value="Cytidine deaminase-like"/>
    <property type="match status" value="1"/>
</dbReference>
<evidence type="ECO:0000256" key="3">
    <source>
        <dbReference type="ARBA" id="ARBA00004910"/>
    </source>
</evidence>
<evidence type="ECO:0000256" key="4">
    <source>
        <dbReference type="ARBA" id="ARBA00005259"/>
    </source>
</evidence>
<dbReference type="PROSITE" id="PS00903">
    <property type="entry name" value="CYT_DCMP_DEAMINASES_1"/>
    <property type="match status" value="1"/>
</dbReference>
<evidence type="ECO:0000256" key="1">
    <source>
        <dbReference type="ARBA" id="ARBA00002151"/>
    </source>
</evidence>
<keyword evidence="6 12" id="KW-0686">Riboflavin biosynthesis</keyword>
<evidence type="ECO:0000256" key="7">
    <source>
        <dbReference type="ARBA" id="ARBA00022723"/>
    </source>
</evidence>
<dbReference type="CDD" id="cd01284">
    <property type="entry name" value="Riboflavin_deaminase-reductase"/>
    <property type="match status" value="1"/>
</dbReference>
<dbReference type="Gene3D" id="3.40.430.10">
    <property type="entry name" value="Dihydrofolate Reductase, subunit A"/>
    <property type="match status" value="1"/>
</dbReference>
<proteinExistence type="inferred from homology"/>
<dbReference type="InterPro" id="IPR024072">
    <property type="entry name" value="DHFR-like_dom_sf"/>
</dbReference>
<dbReference type="SUPFAM" id="SSF53597">
    <property type="entry name" value="Dihydrofolate reductase-like"/>
    <property type="match status" value="1"/>
</dbReference>
<keyword evidence="10 12" id="KW-0560">Oxidoreductase</keyword>
<evidence type="ECO:0000256" key="2">
    <source>
        <dbReference type="ARBA" id="ARBA00004882"/>
    </source>
</evidence>
<comment type="pathway">
    <text evidence="3 12">Cofactor biosynthesis; riboflavin biosynthesis; 5-amino-6-(D-ribitylamino)uracil from GTP: step 3/4.</text>
</comment>
<keyword evidence="9 12" id="KW-0521">NADP</keyword>
<evidence type="ECO:0000256" key="6">
    <source>
        <dbReference type="ARBA" id="ARBA00022619"/>
    </source>
</evidence>
<dbReference type="EMBL" id="BAAAFD010000007">
    <property type="protein sequence ID" value="GAA0857863.1"/>
    <property type="molecule type" value="Genomic_DNA"/>
</dbReference>
<dbReference type="PIRSF" id="PIRSF006769">
    <property type="entry name" value="RibD"/>
    <property type="match status" value="1"/>
</dbReference>
<evidence type="ECO:0000313" key="14">
    <source>
        <dbReference type="EMBL" id="GAA0857863.1"/>
    </source>
</evidence>
<dbReference type="PANTHER" id="PTHR38011">
    <property type="entry name" value="DIHYDROFOLATE REDUCTASE FAMILY PROTEIN (AFU_ORTHOLOGUE AFUA_8G06820)"/>
    <property type="match status" value="1"/>
</dbReference>
<comment type="function">
    <text evidence="1 12">Converts 2,5-diamino-6-(ribosylamino)-4(3h)-pyrimidinone 5'-phosphate into 5-amino-6-(ribosylamino)-2,4(1h,3h)-pyrimidinedione 5'-phosphate.</text>
</comment>
<dbReference type="InterPro" id="IPR016193">
    <property type="entry name" value="Cytidine_deaminase-like"/>
</dbReference>
<dbReference type="Pfam" id="PF01872">
    <property type="entry name" value="RibD_C"/>
    <property type="match status" value="1"/>
</dbReference>
<keyword evidence="11" id="KW-0511">Multifunctional enzyme</keyword>
<accession>A0ABN1LMZ7</accession>
<keyword evidence="7 12" id="KW-0479">Metal-binding</keyword>
<reference evidence="14 15" key="1">
    <citation type="journal article" date="2019" name="Int. J. Syst. Evol. Microbiol.">
        <title>The Global Catalogue of Microorganisms (GCM) 10K type strain sequencing project: providing services to taxonomists for standard genome sequencing and annotation.</title>
        <authorList>
            <consortium name="The Broad Institute Genomics Platform"/>
            <consortium name="The Broad Institute Genome Sequencing Center for Infectious Disease"/>
            <person name="Wu L."/>
            <person name="Ma J."/>
        </authorList>
    </citation>
    <scope>NUCLEOTIDE SEQUENCE [LARGE SCALE GENOMIC DNA]</scope>
    <source>
        <strain evidence="14 15">JCM 15896</strain>
    </source>
</reference>
<keyword evidence="12" id="KW-0378">Hydrolase</keyword>
<evidence type="ECO:0000256" key="12">
    <source>
        <dbReference type="PIRNR" id="PIRNR006769"/>
    </source>
</evidence>
<comment type="similarity">
    <text evidence="4 12">In the N-terminal section; belongs to the cytidine and deoxycytidylate deaminase family.</text>
</comment>
<dbReference type="PROSITE" id="PS51747">
    <property type="entry name" value="CYT_DCMP_DEAMINASES_2"/>
    <property type="match status" value="1"/>
</dbReference>
<sequence length="377" mass="41000">MSLPTFSASDHQFMALALQLAEKGRYTTTPNPNVGCVIVNQHQHVVGQGWHYQAGTPHAEIHALNMAGKQANNATAYVTLEPCSHTGRTGPCADALIKAGVKRVVAAMVDPNPQVSGRGLAKLAEQGIAVSHGLMEQQARNLNRGFIKRMTLSRPWVTLKLAASLDGKTALANGASQWITDEYARQDVQRHRAMSCAILTGSGTALADNPSLNVRYDELGQLQEAIDPKQLRQPLRVVLDGKNQLTDKLKMFGLDGLNMVINRTPNRQLPAHVQQQQVGAIGNKLDLKQVLSVLAEQQINQLWVEAGGLLAGALVEQNLVDELILYQAPKLLGDKGQNLFVMSEMTTMSEAKRLRWSSIKQVGDSLKLTAEFSSVPV</sequence>
<evidence type="ECO:0000256" key="11">
    <source>
        <dbReference type="ARBA" id="ARBA00023268"/>
    </source>
</evidence>
<dbReference type="NCBIfam" id="TIGR00227">
    <property type="entry name" value="ribD_Cterm"/>
    <property type="match status" value="1"/>
</dbReference>
<comment type="caution">
    <text evidence="14">The sequence shown here is derived from an EMBL/GenBank/DDBJ whole genome shotgun (WGS) entry which is preliminary data.</text>
</comment>
<dbReference type="NCBIfam" id="TIGR00326">
    <property type="entry name" value="eubact_ribD"/>
    <property type="match status" value="1"/>
</dbReference>
<dbReference type="Proteomes" id="UP001500359">
    <property type="component" value="Unassembled WGS sequence"/>
</dbReference>
<comment type="pathway">
    <text evidence="2 12">Cofactor biosynthesis; riboflavin biosynthesis; 5-amino-6-(D-ribitylamino)uracil from GTP: step 2/4.</text>
</comment>
<evidence type="ECO:0000256" key="10">
    <source>
        <dbReference type="ARBA" id="ARBA00023002"/>
    </source>
</evidence>
<dbReference type="InterPro" id="IPR050765">
    <property type="entry name" value="Riboflavin_Biosynth_HTPR"/>
</dbReference>
<evidence type="ECO:0000256" key="8">
    <source>
        <dbReference type="ARBA" id="ARBA00022833"/>
    </source>
</evidence>
<evidence type="ECO:0000259" key="13">
    <source>
        <dbReference type="PROSITE" id="PS51747"/>
    </source>
</evidence>
<dbReference type="EC" id="1.1.1.193" evidence="12"/>
<dbReference type="InterPro" id="IPR016192">
    <property type="entry name" value="APOBEC/CMP_deaminase_Zn-bd"/>
</dbReference>
<evidence type="ECO:0000256" key="5">
    <source>
        <dbReference type="ARBA" id="ARBA00007417"/>
    </source>
</evidence>
<comment type="similarity">
    <text evidence="5 12">In the C-terminal section; belongs to the HTP reductase family.</text>
</comment>
<gene>
    <name evidence="14" type="primary">ribD</name>
    <name evidence="14" type="ORF">GCM10009114_25260</name>
</gene>
<dbReference type="InterPro" id="IPR002125">
    <property type="entry name" value="CMP_dCMP_dom"/>
</dbReference>
<dbReference type="PANTHER" id="PTHR38011:SF7">
    <property type="entry name" value="2,5-DIAMINO-6-RIBOSYLAMINO-4(3H)-PYRIMIDINONE 5'-PHOSPHATE REDUCTASE"/>
    <property type="match status" value="1"/>
</dbReference>
<comment type="catalytic activity">
    <reaction evidence="12">
        <text>5-amino-6-(5-phospho-D-ribitylamino)uracil + NADP(+) = 5-amino-6-(5-phospho-D-ribosylamino)uracil + NADPH + H(+)</text>
        <dbReference type="Rhea" id="RHEA:17845"/>
        <dbReference type="ChEBI" id="CHEBI:15378"/>
        <dbReference type="ChEBI" id="CHEBI:57783"/>
        <dbReference type="ChEBI" id="CHEBI:58349"/>
        <dbReference type="ChEBI" id="CHEBI:58421"/>
        <dbReference type="ChEBI" id="CHEBI:58453"/>
        <dbReference type="EC" id="1.1.1.193"/>
    </reaction>
</comment>
<dbReference type="InterPro" id="IPR004794">
    <property type="entry name" value="Eubact_RibD"/>
</dbReference>
<name>A0ABN1LMZ7_9ALTE</name>
<keyword evidence="8 12" id="KW-0862">Zinc</keyword>
<evidence type="ECO:0000256" key="9">
    <source>
        <dbReference type="ARBA" id="ARBA00022857"/>
    </source>
</evidence>
<dbReference type="InterPro" id="IPR002734">
    <property type="entry name" value="RibDG_C"/>
</dbReference>
<protein>
    <recommendedName>
        <fullName evidence="12">Riboflavin biosynthesis protein RibD</fullName>
    </recommendedName>
    <domain>
        <recommendedName>
            <fullName evidence="12">Diaminohydroxyphosphoribosylaminopyrimidine deaminase</fullName>
            <shortName evidence="12">DRAP deaminase</shortName>
            <ecNumber evidence="12">3.5.4.26</ecNumber>
        </recommendedName>
        <alternativeName>
            <fullName evidence="12">Riboflavin-specific deaminase</fullName>
        </alternativeName>
    </domain>
    <domain>
        <recommendedName>
            <fullName evidence="12">5-amino-6-(5-phosphoribosylamino)uracil reductase</fullName>
            <ecNumber evidence="12">1.1.1.193</ecNumber>
        </recommendedName>
        <alternativeName>
            <fullName evidence="12">HTP reductase</fullName>
        </alternativeName>
    </domain>
</protein>
<feature type="domain" description="CMP/dCMP-type deaminase" evidence="13">
    <location>
        <begin position="8"/>
        <end position="131"/>
    </location>
</feature>
<dbReference type="Pfam" id="PF00383">
    <property type="entry name" value="dCMP_cyt_deam_1"/>
    <property type="match status" value="1"/>
</dbReference>
<comment type="catalytic activity">
    <reaction evidence="12">
        <text>2,5-diamino-6-hydroxy-4-(5-phosphoribosylamino)-pyrimidine + H2O + H(+) = 5-amino-6-(5-phospho-D-ribosylamino)uracil + NH4(+)</text>
        <dbReference type="Rhea" id="RHEA:21868"/>
        <dbReference type="ChEBI" id="CHEBI:15377"/>
        <dbReference type="ChEBI" id="CHEBI:15378"/>
        <dbReference type="ChEBI" id="CHEBI:28938"/>
        <dbReference type="ChEBI" id="CHEBI:58453"/>
        <dbReference type="ChEBI" id="CHEBI:58614"/>
        <dbReference type="EC" id="3.5.4.26"/>
    </reaction>
</comment>
<dbReference type="InterPro" id="IPR011549">
    <property type="entry name" value="RibD_C"/>
</dbReference>
<dbReference type="Gene3D" id="3.40.140.10">
    <property type="entry name" value="Cytidine Deaminase, domain 2"/>
    <property type="match status" value="1"/>
</dbReference>
<comment type="cofactor">
    <cofactor evidence="12">
        <name>Zn(2+)</name>
        <dbReference type="ChEBI" id="CHEBI:29105"/>
    </cofactor>
    <text evidence="12">Binds 1 zinc ion.</text>
</comment>
<keyword evidence="15" id="KW-1185">Reference proteome</keyword>
<evidence type="ECO:0000313" key="15">
    <source>
        <dbReference type="Proteomes" id="UP001500359"/>
    </source>
</evidence>